<dbReference type="InterPro" id="IPR003593">
    <property type="entry name" value="AAA+_ATPase"/>
</dbReference>
<dbReference type="InterPro" id="IPR050763">
    <property type="entry name" value="ABC_transporter_ATP-binding"/>
</dbReference>
<evidence type="ECO:0000259" key="9">
    <source>
        <dbReference type="PROSITE" id="PS50893"/>
    </source>
</evidence>
<evidence type="ECO:0000256" key="4">
    <source>
        <dbReference type="ARBA" id="ARBA00022475"/>
    </source>
</evidence>
<dbReference type="InterPro" id="IPR003439">
    <property type="entry name" value="ABC_transporter-like_ATP-bd"/>
</dbReference>
<evidence type="ECO:0000256" key="3">
    <source>
        <dbReference type="ARBA" id="ARBA00022448"/>
    </source>
</evidence>
<dbReference type="InterPro" id="IPR017871">
    <property type="entry name" value="ABC_transporter-like_CS"/>
</dbReference>
<sequence length="307" mass="33840">MNPPAISVHSLVKRYEDLTAVDGIQFSVPQGICLGLLGPNGAGKTTTIEILEGLLDRDAGTVEILGKNWSSHGDWLRERIGVQLQDTRFPEKLTVTEILRLFRSLYKKGRDPEEVLGVVGLEEKRDTRTIKLSGGQQQRLALGCALINQPDILFLDEPTTGLDPQARRRVWDVVEQFKAGGGTVLLTTHYMDEAERLSDQLVIMDHGKIIAEGTPEEIIGSLNAENIIAFALEDGGAPSLELETIPGVLTVRSGDVIELVVSKTNQALPTLLDRIRKQELEVADLRLHRPTLEDVFVSLTGRNLRES</sequence>
<name>A0A7Y2H2D5_UNCEI</name>
<evidence type="ECO:0000256" key="7">
    <source>
        <dbReference type="ARBA" id="ARBA00022967"/>
    </source>
</evidence>
<evidence type="ECO:0000313" key="11">
    <source>
        <dbReference type="Proteomes" id="UP000547674"/>
    </source>
</evidence>
<dbReference type="PANTHER" id="PTHR42711:SF5">
    <property type="entry name" value="ABC TRANSPORTER ATP-BINDING PROTEIN NATA"/>
    <property type="match status" value="1"/>
</dbReference>
<comment type="caution">
    <text evidence="10">The sequence shown here is derived from an EMBL/GenBank/DDBJ whole genome shotgun (WGS) entry which is preliminary data.</text>
</comment>
<evidence type="ECO:0000256" key="8">
    <source>
        <dbReference type="ARBA" id="ARBA00023136"/>
    </source>
</evidence>
<dbReference type="SMART" id="SM00382">
    <property type="entry name" value="AAA"/>
    <property type="match status" value="1"/>
</dbReference>
<comment type="subcellular location">
    <subcellularLocation>
        <location evidence="1">Cell membrane</location>
    </subcellularLocation>
</comment>
<keyword evidence="7" id="KW-1278">Translocase</keyword>
<dbReference type="PROSITE" id="PS50893">
    <property type="entry name" value="ABC_TRANSPORTER_2"/>
    <property type="match status" value="1"/>
</dbReference>
<evidence type="ECO:0000256" key="1">
    <source>
        <dbReference type="ARBA" id="ARBA00004236"/>
    </source>
</evidence>
<organism evidence="10 11">
    <name type="scientific">Eiseniibacteriota bacterium</name>
    <dbReference type="NCBI Taxonomy" id="2212470"/>
    <lineage>
        <taxon>Bacteria</taxon>
        <taxon>Candidatus Eiseniibacteriota</taxon>
    </lineage>
</organism>
<dbReference type="GO" id="GO:0016887">
    <property type="term" value="F:ATP hydrolysis activity"/>
    <property type="evidence" value="ECO:0007669"/>
    <property type="project" value="InterPro"/>
</dbReference>
<dbReference type="AlphaFoldDB" id="A0A7Y2H2D5"/>
<keyword evidence="3" id="KW-0813">Transport</keyword>
<dbReference type="Pfam" id="PF13732">
    <property type="entry name" value="DrrA1-3_C"/>
    <property type="match status" value="1"/>
</dbReference>
<dbReference type="FunFam" id="3.40.50.300:FF:000589">
    <property type="entry name" value="ABC transporter, ATP-binding subunit"/>
    <property type="match status" value="1"/>
</dbReference>
<protein>
    <submittedName>
        <fullName evidence="10">ABC transporter ATP-binding protein</fullName>
    </submittedName>
</protein>
<evidence type="ECO:0000256" key="2">
    <source>
        <dbReference type="ARBA" id="ARBA00005417"/>
    </source>
</evidence>
<keyword evidence="5" id="KW-0547">Nucleotide-binding</keyword>
<proteinExistence type="inferred from homology"/>
<evidence type="ECO:0000256" key="5">
    <source>
        <dbReference type="ARBA" id="ARBA00022741"/>
    </source>
</evidence>
<evidence type="ECO:0000313" key="10">
    <source>
        <dbReference type="EMBL" id="NNF06622.1"/>
    </source>
</evidence>
<keyword evidence="6 10" id="KW-0067">ATP-binding</keyword>
<dbReference type="InterPro" id="IPR025302">
    <property type="entry name" value="DrrA1/2-like_C"/>
</dbReference>
<dbReference type="InterPro" id="IPR027417">
    <property type="entry name" value="P-loop_NTPase"/>
</dbReference>
<accession>A0A7Y2H2D5</accession>
<dbReference type="SUPFAM" id="SSF52540">
    <property type="entry name" value="P-loop containing nucleoside triphosphate hydrolases"/>
    <property type="match status" value="1"/>
</dbReference>
<dbReference type="PANTHER" id="PTHR42711">
    <property type="entry name" value="ABC TRANSPORTER ATP-BINDING PROTEIN"/>
    <property type="match status" value="1"/>
</dbReference>
<keyword evidence="8" id="KW-0472">Membrane</keyword>
<dbReference type="Gene3D" id="3.40.50.300">
    <property type="entry name" value="P-loop containing nucleotide triphosphate hydrolases"/>
    <property type="match status" value="1"/>
</dbReference>
<dbReference type="Pfam" id="PF00005">
    <property type="entry name" value="ABC_tran"/>
    <property type="match status" value="1"/>
</dbReference>
<dbReference type="PROSITE" id="PS00211">
    <property type="entry name" value="ABC_TRANSPORTER_1"/>
    <property type="match status" value="1"/>
</dbReference>
<dbReference type="Proteomes" id="UP000547674">
    <property type="component" value="Unassembled WGS sequence"/>
</dbReference>
<dbReference type="GO" id="GO:0005524">
    <property type="term" value="F:ATP binding"/>
    <property type="evidence" value="ECO:0007669"/>
    <property type="project" value="UniProtKB-KW"/>
</dbReference>
<comment type="similarity">
    <text evidence="2">Belongs to the ABC transporter superfamily.</text>
</comment>
<gene>
    <name evidence="10" type="ORF">HKN21_07665</name>
</gene>
<dbReference type="GO" id="GO:0005886">
    <property type="term" value="C:plasma membrane"/>
    <property type="evidence" value="ECO:0007669"/>
    <property type="project" value="UniProtKB-SubCell"/>
</dbReference>
<reference evidence="10 11" key="1">
    <citation type="submission" date="2020-03" db="EMBL/GenBank/DDBJ databases">
        <title>Metabolic flexibility allows generalist bacteria to become dominant in a frequently disturbed ecosystem.</title>
        <authorList>
            <person name="Chen Y.-J."/>
            <person name="Leung P.M."/>
            <person name="Bay S.K."/>
            <person name="Hugenholtz P."/>
            <person name="Kessler A.J."/>
            <person name="Shelley G."/>
            <person name="Waite D.W."/>
            <person name="Cook P.L."/>
            <person name="Greening C."/>
        </authorList>
    </citation>
    <scope>NUCLEOTIDE SEQUENCE [LARGE SCALE GENOMIC DNA]</scope>
    <source>
        <strain evidence="10">SS_bin_28</strain>
    </source>
</reference>
<evidence type="ECO:0000256" key="6">
    <source>
        <dbReference type="ARBA" id="ARBA00022840"/>
    </source>
</evidence>
<keyword evidence="4" id="KW-1003">Cell membrane</keyword>
<dbReference type="EMBL" id="JABDJR010000302">
    <property type="protein sequence ID" value="NNF06622.1"/>
    <property type="molecule type" value="Genomic_DNA"/>
</dbReference>
<feature type="domain" description="ABC transporter" evidence="9">
    <location>
        <begin position="6"/>
        <end position="231"/>
    </location>
</feature>